<dbReference type="EMBL" id="CP007139">
    <property type="protein sequence ID" value="AIE84276.1"/>
    <property type="molecule type" value="Genomic_DNA"/>
</dbReference>
<dbReference type="STRING" id="661478.OP10G_0908"/>
<dbReference type="eggNOG" id="COG2017">
    <property type="taxonomic scope" value="Bacteria"/>
</dbReference>
<dbReference type="InterPro" id="IPR014718">
    <property type="entry name" value="GH-type_carb-bd"/>
</dbReference>
<keyword evidence="2" id="KW-1185">Reference proteome</keyword>
<protein>
    <submittedName>
        <fullName evidence="1">Uncharacterized protein</fullName>
    </submittedName>
</protein>
<dbReference type="Gene3D" id="2.70.98.10">
    <property type="match status" value="1"/>
</dbReference>
<dbReference type="RefSeq" id="WP_025227080.1">
    <property type="nucleotide sequence ID" value="NZ_CP007139.1"/>
</dbReference>
<dbReference type="HOGENOM" id="CLU_059919_0_0_0"/>
<organism evidence="1 2">
    <name type="scientific">Fimbriimonas ginsengisoli Gsoil 348</name>
    <dbReference type="NCBI Taxonomy" id="661478"/>
    <lineage>
        <taxon>Bacteria</taxon>
        <taxon>Bacillati</taxon>
        <taxon>Armatimonadota</taxon>
        <taxon>Fimbriimonadia</taxon>
        <taxon>Fimbriimonadales</taxon>
        <taxon>Fimbriimonadaceae</taxon>
        <taxon>Fimbriimonas</taxon>
    </lineage>
</organism>
<proteinExistence type="predicted"/>
<dbReference type="Proteomes" id="UP000027982">
    <property type="component" value="Chromosome"/>
</dbReference>
<gene>
    <name evidence="1" type="ORF">OP10G_0908</name>
</gene>
<name>A0A068NLB9_FIMGI</name>
<evidence type="ECO:0000313" key="1">
    <source>
        <dbReference type="EMBL" id="AIE84276.1"/>
    </source>
</evidence>
<dbReference type="KEGG" id="fgi:OP10G_0908"/>
<accession>A0A068NLB9</accession>
<sequence length="377" mass="41270">MAIEQQVMGFDSVGLRTKEVEAWVTKTAGQLGPVSFRIGDRNIQPFHVAPWFDEPLNDPPCIRVLRGDFFCMPFGGNPAPFGAEFHPIHGETANGDWQVTGSTGRSVKMELPTTIRPGRVTKEIEIRDGEHAIYSRHTVRETSGPMTFGHHAMLKCQTEGLVAMSPIGYGQVFPGQFENPVEGGYYALRQGARFDALDAVPALDGTTADLSRYPAREGFEDCVIVYSERGGDFAWAAVTFPAEGYVWFSLKDPRVLTGTVLWHSNGGRHYAPWRGRHRRVLGVEDVTATMLGLAGSVAENEASREGYTTHVVLDPGRPLVVNTIMGIAEIPEGFDHVQSISKAEGGVRMISRSGKSVDAALDADWLYGNGDELHDHS</sequence>
<evidence type="ECO:0000313" key="2">
    <source>
        <dbReference type="Proteomes" id="UP000027982"/>
    </source>
</evidence>
<dbReference type="AlphaFoldDB" id="A0A068NLB9"/>
<reference evidence="1 2" key="1">
    <citation type="journal article" date="2014" name="PLoS ONE">
        <title>The first complete genome sequence of the class fimbriimonadia in the phylum armatimonadetes.</title>
        <authorList>
            <person name="Hu Z.Y."/>
            <person name="Wang Y.Z."/>
            <person name="Im W.T."/>
            <person name="Wang S.Y."/>
            <person name="Zhao G.P."/>
            <person name="Zheng H.J."/>
            <person name="Quan Z.X."/>
        </authorList>
    </citation>
    <scope>NUCLEOTIDE SEQUENCE [LARGE SCALE GENOMIC DNA]</scope>
    <source>
        <strain evidence="1">Gsoil 348</strain>
    </source>
</reference>
<dbReference type="GO" id="GO:0030246">
    <property type="term" value="F:carbohydrate binding"/>
    <property type="evidence" value="ECO:0007669"/>
    <property type="project" value="InterPro"/>
</dbReference>
<dbReference type="OrthoDB" id="7335506at2"/>